<reference evidence="4" key="2">
    <citation type="submission" date="2020-06" db="EMBL/GenBank/DDBJ databases">
        <authorList>
            <person name="Sheffer M."/>
        </authorList>
    </citation>
    <scope>NUCLEOTIDE SEQUENCE</scope>
</reference>
<evidence type="ECO:0000256" key="1">
    <source>
        <dbReference type="PROSITE-ProRule" id="PRU00047"/>
    </source>
</evidence>
<dbReference type="Proteomes" id="UP000807504">
    <property type="component" value="Unassembled WGS sequence"/>
</dbReference>
<dbReference type="SUPFAM" id="SSF57756">
    <property type="entry name" value="Retrovirus zinc finger-like domains"/>
    <property type="match status" value="1"/>
</dbReference>
<proteinExistence type="predicted"/>
<feature type="domain" description="CCHC-type" evidence="3">
    <location>
        <begin position="169"/>
        <end position="184"/>
    </location>
</feature>
<evidence type="ECO:0000313" key="5">
    <source>
        <dbReference type="Proteomes" id="UP000807504"/>
    </source>
</evidence>
<dbReference type="InterPro" id="IPR036875">
    <property type="entry name" value="Znf_CCHC_sf"/>
</dbReference>
<keyword evidence="1" id="KW-0863">Zinc-finger</keyword>
<dbReference type="EMBL" id="JABXBU010000015">
    <property type="protein sequence ID" value="KAF8788180.1"/>
    <property type="molecule type" value="Genomic_DNA"/>
</dbReference>
<reference evidence="4" key="1">
    <citation type="journal article" date="2020" name="bioRxiv">
        <title>Chromosome-level reference genome of the European wasp spider Argiope bruennichi: a resource for studies on range expansion and evolutionary adaptation.</title>
        <authorList>
            <person name="Sheffer M.M."/>
            <person name="Hoppe A."/>
            <person name="Krehenwinkel H."/>
            <person name="Uhl G."/>
            <person name="Kuss A.W."/>
            <person name="Jensen L."/>
            <person name="Jensen C."/>
            <person name="Gillespie R.G."/>
            <person name="Hoff K.J."/>
            <person name="Prost S."/>
        </authorList>
    </citation>
    <scope>NUCLEOTIDE SEQUENCE</scope>
</reference>
<evidence type="ECO:0000313" key="4">
    <source>
        <dbReference type="EMBL" id="KAF8788180.1"/>
    </source>
</evidence>
<keyword evidence="1" id="KW-0862">Zinc</keyword>
<feature type="region of interest" description="Disordered" evidence="2">
    <location>
        <begin position="243"/>
        <end position="280"/>
    </location>
</feature>
<feature type="compositionally biased region" description="Basic and acidic residues" evidence="2">
    <location>
        <begin position="266"/>
        <end position="280"/>
    </location>
</feature>
<protein>
    <recommendedName>
        <fullName evidence="3">CCHC-type domain-containing protein</fullName>
    </recommendedName>
</protein>
<dbReference type="Gene3D" id="4.10.60.10">
    <property type="entry name" value="Zinc finger, CCHC-type"/>
    <property type="match status" value="1"/>
</dbReference>
<feature type="compositionally biased region" description="Low complexity" evidence="2">
    <location>
        <begin position="248"/>
        <end position="262"/>
    </location>
</feature>
<dbReference type="AlphaFoldDB" id="A0A8T0FFW4"/>
<keyword evidence="1" id="KW-0479">Metal-binding</keyword>
<keyword evidence="5" id="KW-1185">Reference proteome</keyword>
<evidence type="ECO:0000259" key="3">
    <source>
        <dbReference type="PROSITE" id="PS50158"/>
    </source>
</evidence>
<dbReference type="SMART" id="SM00343">
    <property type="entry name" value="ZnF_C2HC"/>
    <property type="match status" value="2"/>
</dbReference>
<dbReference type="GO" id="GO:0003676">
    <property type="term" value="F:nucleic acid binding"/>
    <property type="evidence" value="ECO:0007669"/>
    <property type="project" value="InterPro"/>
</dbReference>
<dbReference type="PROSITE" id="PS50158">
    <property type="entry name" value="ZF_CCHC"/>
    <property type="match status" value="2"/>
</dbReference>
<gene>
    <name evidence="4" type="ORF">HNY73_009711</name>
</gene>
<comment type="caution">
    <text evidence="4">The sequence shown here is derived from an EMBL/GenBank/DDBJ whole genome shotgun (WGS) entry which is preliminary data.</text>
</comment>
<sequence>MDIFDLLPIKNPIHQVIFVKKCLLGPALTLIRSIRGINNWEQMKNHLIEEFSQKINGLQLHNLMQARRLKPTETLQEYFLAMRDLAHKGSLDESSLIDYVIMAFLILLNNKIILHGCKSISEFKEKLKIYEKLFYASKTFKQHVDRKNDDHTHDARLDHKRITQPQPTCYSCGLKGHKSTSCTNKERGKKCYGCKNFGHIHANCPKNSTNSISTANRNTSTPSVFLQIPSPLWALEVSGRPVVDGPHATPSTSPAAGSSVPTRSISEAKGKKRDTGCESV</sequence>
<dbReference type="InterPro" id="IPR001878">
    <property type="entry name" value="Znf_CCHC"/>
</dbReference>
<feature type="domain" description="CCHC-type" evidence="3">
    <location>
        <begin position="190"/>
        <end position="206"/>
    </location>
</feature>
<name>A0A8T0FFW4_ARGBR</name>
<dbReference type="GO" id="GO:0008270">
    <property type="term" value="F:zinc ion binding"/>
    <property type="evidence" value="ECO:0007669"/>
    <property type="project" value="UniProtKB-KW"/>
</dbReference>
<accession>A0A8T0FFW4</accession>
<organism evidence="4 5">
    <name type="scientific">Argiope bruennichi</name>
    <name type="common">Wasp spider</name>
    <name type="synonym">Aranea bruennichi</name>
    <dbReference type="NCBI Taxonomy" id="94029"/>
    <lineage>
        <taxon>Eukaryota</taxon>
        <taxon>Metazoa</taxon>
        <taxon>Ecdysozoa</taxon>
        <taxon>Arthropoda</taxon>
        <taxon>Chelicerata</taxon>
        <taxon>Arachnida</taxon>
        <taxon>Araneae</taxon>
        <taxon>Araneomorphae</taxon>
        <taxon>Entelegynae</taxon>
        <taxon>Araneoidea</taxon>
        <taxon>Araneidae</taxon>
        <taxon>Argiope</taxon>
    </lineage>
</organism>
<evidence type="ECO:0000256" key="2">
    <source>
        <dbReference type="SAM" id="MobiDB-lite"/>
    </source>
</evidence>